<feature type="chain" id="PRO_5045171346" evidence="2">
    <location>
        <begin position="18"/>
        <end position="295"/>
    </location>
</feature>
<feature type="signal peptide" evidence="2">
    <location>
        <begin position="1"/>
        <end position="17"/>
    </location>
</feature>
<evidence type="ECO:0000313" key="3">
    <source>
        <dbReference type="EMBL" id="MBU3161078.1"/>
    </source>
</evidence>
<dbReference type="EMBL" id="JAHLDV010000046">
    <property type="protein sequence ID" value="MBU3161078.1"/>
    <property type="molecule type" value="Genomic_DNA"/>
</dbReference>
<protein>
    <submittedName>
        <fullName evidence="3">DUF4163 domain-containing protein</fullName>
    </submittedName>
</protein>
<proteinExistence type="predicted"/>
<feature type="compositionally biased region" description="Low complexity" evidence="1">
    <location>
        <begin position="54"/>
        <end position="99"/>
    </location>
</feature>
<sequence length="295" mass="32283">MNKKLLLISLICLSTLAAGCGSQNTKDVQSQKTPVVSKTQTATKTHTKTEDTVKPTSKSTTASTSSTTNTKTTADTTNPTTKSSSSTTNSTKSTNSQTSTSMNYQLVKNIYTNKKITINYPQITNLGDVSKQKVINNILKQEALKVSNYYKDSPGEVTLDIIYNIKYKGNDQLSVQYSGTAYVKGSAHPNNLFYTTNINLTKAVRLKLSDFVKIDKNFVNKFRSIADKSSQPGKVSVEQYTNDELIKMFKNADSLDLVGTADQSDTFSFVTKDTLGISVPVSHAAGDHAEFEMEK</sequence>
<evidence type="ECO:0000313" key="4">
    <source>
        <dbReference type="Proteomes" id="UP000776252"/>
    </source>
</evidence>
<evidence type="ECO:0000256" key="1">
    <source>
        <dbReference type="SAM" id="MobiDB-lite"/>
    </source>
</evidence>
<keyword evidence="4" id="KW-1185">Reference proteome</keyword>
<dbReference type="RefSeq" id="WP_216150737.1">
    <property type="nucleotide sequence ID" value="NZ_JAHLDV010000046.1"/>
</dbReference>
<name>A0ABS6BVX4_9CLOT</name>
<dbReference type="Proteomes" id="UP000776252">
    <property type="component" value="Unassembled WGS sequence"/>
</dbReference>
<organism evidence="3 4">
    <name type="scientific">Clostridium frigoris</name>
    <dbReference type="NCBI Taxonomy" id="205327"/>
    <lineage>
        <taxon>Bacteria</taxon>
        <taxon>Bacillati</taxon>
        <taxon>Bacillota</taxon>
        <taxon>Clostridia</taxon>
        <taxon>Eubacteriales</taxon>
        <taxon>Clostridiaceae</taxon>
        <taxon>Clostridium</taxon>
    </lineage>
</organism>
<accession>A0ABS6BVX4</accession>
<keyword evidence="2" id="KW-0732">Signal</keyword>
<reference evidence="3 4" key="1">
    <citation type="submission" date="2021-06" db="EMBL/GenBank/DDBJ databases">
        <title>Clostridia strains as spoilage organisms.</title>
        <authorList>
            <person name="Wambui J."/>
            <person name="Stephan R."/>
            <person name="Stevens M.J.A."/>
        </authorList>
    </citation>
    <scope>NUCLEOTIDE SEQUENCE [LARGE SCALE GENOMIC DNA]</scope>
    <source>
        <strain evidence="3 4">DSM 14204</strain>
    </source>
</reference>
<comment type="caution">
    <text evidence="3">The sequence shown here is derived from an EMBL/GenBank/DDBJ whole genome shotgun (WGS) entry which is preliminary data.</text>
</comment>
<dbReference type="PROSITE" id="PS51257">
    <property type="entry name" value="PROKAR_LIPOPROTEIN"/>
    <property type="match status" value="1"/>
</dbReference>
<feature type="compositionally biased region" description="Polar residues" evidence="1">
    <location>
        <begin position="22"/>
        <end position="37"/>
    </location>
</feature>
<evidence type="ECO:0000256" key="2">
    <source>
        <dbReference type="SAM" id="SignalP"/>
    </source>
</evidence>
<feature type="region of interest" description="Disordered" evidence="1">
    <location>
        <begin position="22"/>
        <end position="99"/>
    </location>
</feature>
<gene>
    <name evidence="3" type="ORF">KPL37_15240</name>
</gene>